<dbReference type="SUPFAM" id="SSF56601">
    <property type="entry name" value="beta-lactamase/transpeptidase-like"/>
    <property type="match status" value="1"/>
</dbReference>
<accession>A0A845DM94</accession>
<keyword evidence="4" id="KW-0121">Carboxypeptidase</keyword>
<evidence type="ECO:0000256" key="1">
    <source>
        <dbReference type="ARBA" id="ARBA00006096"/>
    </source>
</evidence>
<comment type="similarity">
    <text evidence="1">Belongs to the peptidase S13 family.</text>
</comment>
<name>A0A845DM94_9BACI</name>
<gene>
    <name evidence="4" type="primary">dacB</name>
    <name evidence="4" type="ORF">GLW04_01840</name>
</gene>
<protein>
    <submittedName>
        <fullName evidence="4">D-alanyl-D-alanine carboxypeptidase/D-alanyl-D-alanine-endopeptidase</fullName>
        <ecNumber evidence="4">3.4.16.4</ecNumber>
    </submittedName>
</protein>
<dbReference type="InterPro" id="IPR000667">
    <property type="entry name" value="Peptidase_S13"/>
</dbReference>
<dbReference type="GO" id="GO:0000270">
    <property type="term" value="P:peptidoglycan metabolic process"/>
    <property type="evidence" value="ECO:0007669"/>
    <property type="project" value="TreeGrafter"/>
</dbReference>
<organism evidence="4 5">
    <name type="scientific">Halobacillus litoralis</name>
    <dbReference type="NCBI Taxonomy" id="45668"/>
    <lineage>
        <taxon>Bacteria</taxon>
        <taxon>Bacillati</taxon>
        <taxon>Bacillota</taxon>
        <taxon>Bacilli</taxon>
        <taxon>Bacillales</taxon>
        <taxon>Bacillaceae</taxon>
        <taxon>Halobacillus</taxon>
    </lineage>
</organism>
<keyword evidence="2 4" id="KW-0378">Hydrolase</keyword>
<sequence length="491" mass="54070">MKRGSQTAVLLLMSLVLFFPFQPVKTEVTASLDHEKLVDQMNLLLSDEKLDGALSGISIRAADTGEVLYEHDAHDRLKPASNMKLLTGAAAMDTLGIDYTFDTEVFSEGKVRGGNLHGDLYLKGNGDPTLLYEDFQDLAQQVKDSGIKRVKGTLIADDTWYDDIRLSEDISWNDESRYYASQISALTAAPNEDYDAGTVIVAAYPAEKEGEEAVVEVTPETDHVTITNQTKTVAEDGEKDVTIERKHGTNEIIVEGTIPLEGSRSRSWVAVDEPSGLALDLFQRALEEAGIKVKGKTTYAETPEKADLVASHTSMPLEDLFIPFMKLSNNGHAEVLIKEMGRVVHDEGSWDKGLDVVEEYLETIDVDADTMRLRDGSGMSHVNMVPADEISELLYHVQQEPWYEAFYTSLPVAGDEERFVGGTLRNRMQDTAAEGNVHAKTGSLTGVTSLSGYVTTKDGEELIFSILLNNYLGSVQEIEDKLAVTLAEYEE</sequence>
<evidence type="ECO:0000256" key="2">
    <source>
        <dbReference type="ARBA" id="ARBA00022801"/>
    </source>
</evidence>
<comment type="caution">
    <text evidence="4">The sequence shown here is derived from an EMBL/GenBank/DDBJ whole genome shotgun (WGS) entry which is preliminary data.</text>
</comment>
<dbReference type="NCBIfam" id="TIGR00666">
    <property type="entry name" value="PBP4"/>
    <property type="match status" value="1"/>
</dbReference>
<evidence type="ECO:0000313" key="5">
    <source>
        <dbReference type="Proteomes" id="UP000460949"/>
    </source>
</evidence>
<dbReference type="GO" id="GO:0006508">
    <property type="term" value="P:proteolysis"/>
    <property type="evidence" value="ECO:0007669"/>
    <property type="project" value="InterPro"/>
</dbReference>
<reference evidence="4 5" key="1">
    <citation type="submission" date="2019-11" db="EMBL/GenBank/DDBJ databases">
        <title>Genome sequences of 17 halophilic strains isolated from different environments.</title>
        <authorList>
            <person name="Furrow R.E."/>
        </authorList>
    </citation>
    <scope>NUCLEOTIDE SEQUENCE [LARGE SCALE GENOMIC DNA]</scope>
    <source>
        <strain evidence="4 5">22511_23_Filter</strain>
    </source>
</reference>
<dbReference type="Proteomes" id="UP000460949">
    <property type="component" value="Unassembled WGS sequence"/>
</dbReference>
<dbReference type="Gene3D" id="3.50.80.20">
    <property type="entry name" value="D-Ala-D-Ala carboxypeptidase C, peptidase S13"/>
    <property type="match status" value="1"/>
</dbReference>
<dbReference type="Pfam" id="PF02113">
    <property type="entry name" value="Peptidase_S13"/>
    <property type="match status" value="1"/>
</dbReference>
<feature type="signal peptide" evidence="3">
    <location>
        <begin position="1"/>
        <end position="26"/>
    </location>
</feature>
<dbReference type="EC" id="3.4.16.4" evidence="4"/>
<dbReference type="GO" id="GO:0009002">
    <property type="term" value="F:serine-type D-Ala-D-Ala carboxypeptidase activity"/>
    <property type="evidence" value="ECO:0007669"/>
    <property type="project" value="UniProtKB-EC"/>
</dbReference>
<dbReference type="InterPro" id="IPR012338">
    <property type="entry name" value="Beta-lactam/transpept-like"/>
</dbReference>
<dbReference type="AlphaFoldDB" id="A0A845DM94"/>
<feature type="chain" id="PRO_5032499314" evidence="3">
    <location>
        <begin position="27"/>
        <end position="491"/>
    </location>
</feature>
<keyword evidence="4" id="KW-0645">Protease</keyword>
<keyword evidence="3" id="KW-0732">Signal</keyword>
<dbReference type="Gene3D" id="3.40.710.10">
    <property type="entry name" value="DD-peptidase/beta-lactamase superfamily"/>
    <property type="match status" value="2"/>
</dbReference>
<evidence type="ECO:0000313" key="4">
    <source>
        <dbReference type="EMBL" id="MYL18610.1"/>
    </source>
</evidence>
<dbReference type="PRINTS" id="PR00922">
    <property type="entry name" value="DADACBPTASE3"/>
</dbReference>
<dbReference type="PANTHER" id="PTHR30023">
    <property type="entry name" value="D-ALANYL-D-ALANINE CARBOXYPEPTIDASE"/>
    <property type="match status" value="1"/>
</dbReference>
<dbReference type="RefSeq" id="WP_160835067.1">
    <property type="nucleotide sequence ID" value="NZ_WMET01000001.1"/>
</dbReference>
<evidence type="ECO:0000256" key="3">
    <source>
        <dbReference type="SAM" id="SignalP"/>
    </source>
</evidence>
<dbReference type="EMBL" id="WMET01000001">
    <property type="protein sequence ID" value="MYL18610.1"/>
    <property type="molecule type" value="Genomic_DNA"/>
</dbReference>
<dbReference type="PANTHER" id="PTHR30023:SF0">
    <property type="entry name" value="PENICILLIN-SENSITIVE CARBOXYPEPTIDASE A"/>
    <property type="match status" value="1"/>
</dbReference>
<proteinExistence type="inferred from homology"/>